<keyword evidence="3" id="KW-0808">Transferase</keyword>
<organism evidence="10 11">
    <name type="scientific">Exserohilum turcicum (strain 28A)</name>
    <name type="common">Northern leaf blight fungus</name>
    <name type="synonym">Setosphaeria turcica</name>
    <dbReference type="NCBI Taxonomy" id="671987"/>
    <lineage>
        <taxon>Eukaryota</taxon>
        <taxon>Fungi</taxon>
        <taxon>Dikarya</taxon>
        <taxon>Ascomycota</taxon>
        <taxon>Pezizomycotina</taxon>
        <taxon>Dothideomycetes</taxon>
        <taxon>Pleosporomycetidae</taxon>
        <taxon>Pleosporales</taxon>
        <taxon>Pleosporineae</taxon>
        <taxon>Pleosporaceae</taxon>
        <taxon>Exserohilum</taxon>
    </lineage>
</organism>
<dbReference type="GO" id="GO:0004674">
    <property type="term" value="F:protein serine/threonine kinase activity"/>
    <property type="evidence" value="ECO:0007669"/>
    <property type="project" value="UniProtKB-KW"/>
</dbReference>
<dbReference type="PROSITE" id="PS50011">
    <property type="entry name" value="PROTEIN_KINASE_DOM"/>
    <property type="match status" value="1"/>
</dbReference>
<dbReference type="OrthoDB" id="1928777at2759"/>
<evidence type="ECO:0000256" key="3">
    <source>
        <dbReference type="ARBA" id="ARBA00022679"/>
    </source>
</evidence>
<dbReference type="EMBL" id="KB908855">
    <property type="protein sequence ID" value="EOA82123.1"/>
    <property type="molecule type" value="Genomic_DNA"/>
</dbReference>
<gene>
    <name evidence="10" type="ORF">SETTUDRAFT_23368</name>
</gene>
<dbReference type="Gene3D" id="1.10.510.10">
    <property type="entry name" value="Transferase(Phosphotransferase) domain 1"/>
    <property type="match status" value="1"/>
</dbReference>
<dbReference type="GO" id="GO:0035556">
    <property type="term" value="P:intracellular signal transduction"/>
    <property type="evidence" value="ECO:0007669"/>
    <property type="project" value="TreeGrafter"/>
</dbReference>
<dbReference type="FunFam" id="1.10.510.10:FF:000002">
    <property type="entry name" value="Non-specific serine/threonine protein kinase"/>
    <property type="match status" value="1"/>
</dbReference>
<keyword evidence="4" id="KW-0547">Nucleotide-binding</keyword>
<dbReference type="PANTHER" id="PTHR24346">
    <property type="entry name" value="MAP/MICROTUBULE AFFINITY-REGULATING KINASE"/>
    <property type="match status" value="1"/>
</dbReference>
<sequence>MKDVVRTNFHWYMMFEYVNGGQMLDYIISHGRLKEKQARKFARQIASALDYCHRNSIVHRDLKIENILISKMGDIKIIDFGLSNLFSPRSQLKTFCGSLYFAAPELLQAKQYTGPEVDVWSFGIVLYVLVCGKVPFDDQSMPQLHAKIKKGHVDYPPWLSNECRNLIHRMLQTDPTQRLTLSEIMTHPWLTKGFNSPPENYLPHREPIQLPLDPEIIEQMHGFDFGTTEYITTQLTNVIQSEEYQRAVRLAARKATAQTPDLEKKRGMFDFYKRRNSIGSREQLTASSSEDIQRGLDPVNAYSPLLSVYFLVKEKRERERLEAEPAPTPTPQASEEKPLKMPDLADFLGVRSGAGPATGGGRS</sequence>
<reference evidence="10 11" key="1">
    <citation type="journal article" date="2012" name="PLoS Pathog.">
        <title>Diverse lifestyles and strategies of plant pathogenesis encoded in the genomes of eighteen Dothideomycetes fungi.</title>
        <authorList>
            <person name="Ohm R.A."/>
            <person name="Feau N."/>
            <person name="Henrissat B."/>
            <person name="Schoch C.L."/>
            <person name="Horwitz B.A."/>
            <person name="Barry K.W."/>
            <person name="Condon B.J."/>
            <person name="Copeland A.C."/>
            <person name="Dhillon B."/>
            <person name="Glaser F."/>
            <person name="Hesse C.N."/>
            <person name="Kosti I."/>
            <person name="LaButti K."/>
            <person name="Lindquist E.A."/>
            <person name="Lucas S."/>
            <person name="Salamov A.A."/>
            <person name="Bradshaw R.E."/>
            <person name="Ciuffetti L."/>
            <person name="Hamelin R.C."/>
            <person name="Kema G.H.J."/>
            <person name="Lawrence C."/>
            <person name="Scott J.A."/>
            <person name="Spatafora J.W."/>
            <person name="Turgeon B.G."/>
            <person name="de Wit P.J.G.M."/>
            <person name="Zhong S."/>
            <person name="Goodwin S.B."/>
            <person name="Grigoriev I.V."/>
        </authorList>
    </citation>
    <scope>NUCLEOTIDE SEQUENCE [LARGE SCALE GENOMIC DNA]</scope>
    <source>
        <strain evidence="11">28A</strain>
    </source>
</reference>
<evidence type="ECO:0000313" key="11">
    <source>
        <dbReference type="Proteomes" id="UP000016935"/>
    </source>
</evidence>
<dbReference type="STRING" id="671987.R0JLM8"/>
<evidence type="ECO:0000256" key="2">
    <source>
        <dbReference type="ARBA" id="ARBA00022527"/>
    </source>
</evidence>
<evidence type="ECO:0000256" key="8">
    <source>
        <dbReference type="SAM" id="MobiDB-lite"/>
    </source>
</evidence>
<dbReference type="Proteomes" id="UP000016935">
    <property type="component" value="Unassembled WGS sequence"/>
</dbReference>
<evidence type="ECO:0000256" key="7">
    <source>
        <dbReference type="ARBA" id="ARBA00038181"/>
    </source>
</evidence>
<keyword evidence="5" id="KW-0418">Kinase</keyword>
<dbReference type="SUPFAM" id="SSF56112">
    <property type="entry name" value="Protein kinase-like (PK-like)"/>
    <property type="match status" value="1"/>
</dbReference>
<dbReference type="AlphaFoldDB" id="R0JLM8"/>
<evidence type="ECO:0000256" key="5">
    <source>
        <dbReference type="ARBA" id="ARBA00022777"/>
    </source>
</evidence>
<keyword evidence="2" id="KW-0723">Serine/threonine-protein kinase</keyword>
<evidence type="ECO:0000256" key="4">
    <source>
        <dbReference type="ARBA" id="ARBA00022741"/>
    </source>
</evidence>
<dbReference type="GO" id="GO:0005524">
    <property type="term" value="F:ATP binding"/>
    <property type="evidence" value="ECO:0007669"/>
    <property type="project" value="UniProtKB-KW"/>
</dbReference>
<dbReference type="PANTHER" id="PTHR24346:SF82">
    <property type="entry name" value="KP78A-RELATED"/>
    <property type="match status" value="1"/>
</dbReference>
<keyword evidence="6" id="KW-0067">ATP-binding</keyword>
<dbReference type="RefSeq" id="XP_008030053.1">
    <property type="nucleotide sequence ID" value="XM_008031862.1"/>
</dbReference>
<reference evidence="10 11" key="2">
    <citation type="journal article" date="2013" name="PLoS Genet.">
        <title>Comparative genome structure, secondary metabolite, and effector coding capacity across Cochliobolus pathogens.</title>
        <authorList>
            <person name="Condon B.J."/>
            <person name="Leng Y."/>
            <person name="Wu D."/>
            <person name="Bushley K.E."/>
            <person name="Ohm R.A."/>
            <person name="Otillar R."/>
            <person name="Martin J."/>
            <person name="Schackwitz W."/>
            <person name="Grimwood J."/>
            <person name="MohdZainudin N."/>
            <person name="Xue C."/>
            <person name="Wang R."/>
            <person name="Manning V.A."/>
            <person name="Dhillon B."/>
            <person name="Tu Z.J."/>
            <person name="Steffenson B.J."/>
            <person name="Salamov A."/>
            <person name="Sun H."/>
            <person name="Lowry S."/>
            <person name="LaButti K."/>
            <person name="Han J."/>
            <person name="Copeland A."/>
            <person name="Lindquist E."/>
            <person name="Barry K."/>
            <person name="Schmutz J."/>
            <person name="Baker S.E."/>
            <person name="Ciuffetti L.M."/>
            <person name="Grigoriev I.V."/>
            <person name="Zhong S."/>
            <person name="Turgeon B.G."/>
        </authorList>
    </citation>
    <scope>NUCLEOTIDE SEQUENCE [LARGE SCALE GENOMIC DNA]</scope>
    <source>
        <strain evidence="11">28A</strain>
    </source>
</reference>
<keyword evidence="11" id="KW-1185">Reference proteome</keyword>
<dbReference type="PROSITE" id="PS00108">
    <property type="entry name" value="PROTEIN_KINASE_ST"/>
    <property type="match status" value="1"/>
</dbReference>
<proteinExistence type="inferred from homology"/>
<dbReference type="GeneID" id="19402658"/>
<evidence type="ECO:0000259" key="9">
    <source>
        <dbReference type="PROSITE" id="PS50011"/>
    </source>
</evidence>
<dbReference type="HOGENOM" id="CLU_000288_188_1_1"/>
<comment type="similarity">
    <text evidence="7">Belongs to the protein kinase superfamily. CAMK Ser/Thr protein kinase family. Smok subfamily.</text>
</comment>
<protein>
    <recommendedName>
        <fullName evidence="9">Protein kinase domain-containing protein</fullName>
    </recommendedName>
</protein>
<dbReference type="Pfam" id="PF00069">
    <property type="entry name" value="Pkinase"/>
    <property type="match status" value="1"/>
</dbReference>
<dbReference type="InterPro" id="IPR000719">
    <property type="entry name" value="Prot_kinase_dom"/>
</dbReference>
<dbReference type="InterPro" id="IPR011009">
    <property type="entry name" value="Kinase-like_dom_sf"/>
</dbReference>
<comment type="similarity">
    <text evidence="1">Belongs to the protein kinase superfamily. CAMK Ser/Thr protein kinase family. NIM1 subfamily.</text>
</comment>
<evidence type="ECO:0000313" key="10">
    <source>
        <dbReference type="EMBL" id="EOA82123.1"/>
    </source>
</evidence>
<dbReference type="GO" id="GO:0005737">
    <property type="term" value="C:cytoplasm"/>
    <property type="evidence" value="ECO:0007669"/>
    <property type="project" value="TreeGrafter"/>
</dbReference>
<evidence type="ECO:0000256" key="1">
    <source>
        <dbReference type="ARBA" id="ARBA00010791"/>
    </source>
</evidence>
<feature type="domain" description="Protein kinase" evidence="9">
    <location>
        <begin position="1"/>
        <end position="190"/>
    </location>
</feature>
<dbReference type="SMART" id="SM00220">
    <property type="entry name" value="S_TKc"/>
    <property type="match status" value="1"/>
</dbReference>
<accession>R0JLM8</accession>
<name>R0JLM8_EXST2</name>
<evidence type="ECO:0000256" key="6">
    <source>
        <dbReference type="ARBA" id="ARBA00022840"/>
    </source>
</evidence>
<dbReference type="eggNOG" id="KOG0583">
    <property type="taxonomic scope" value="Eukaryota"/>
</dbReference>
<dbReference type="InterPro" id="IPR008271">
    <property type="entry name" value="Ser/Thr_kinase_AS"/>
</dbReference>
<feature type="region of interest" description="Disordered" evidence="8">
    <location>
        <begin position="319"/>
        <end position="363"/>
    </location>
</feature>
<dbReference type="GO" id="GO:0000226">
    <property type="term" value="P:microtubule cytoskeleton organization"/>
    <property type="evidence" value="ECO:0007669"/>
    <property type="project" value="TreeGrafter"/>
</dbReference>